<gene>
    <name evidence="2" type="ORF">DKW60_13725</name>
</gene>
<dbReference type="Pfam" id="PF05685">
    <property type="entry name" value="Uma2"/>
    <property type="match status" value="1"/>
</dbReference>
<dbReference type="Proteomes" id="UP000245539">
    <property type="component" value="Unassembled WGS sequence"/>
</dbReference>
<organism evidence="2 3">
    <name type="scientific">Leucothrix pacifica</name>
    <dbReference type="NCBI Taxonomy" id="1247513"/>
    <lineage>
        <taxon>Bacteria</taxon>
        <taxon>Pseudomonadati</taxon>
        <taxon>Pseudomonadota</taxon>
        <taxon>Gammaproteobacteria</taxon>
        <taxon>Thiotrichales</taxon>
        <taxon>Thiotrichaceae</taxon>
        <taxon>Leucothrix</taxon>
    </lineage>
</organism>
<evidence type="ECO:0000313" key="3">
    <source>
        <dbReference type="Proteomes" id="UP000245539"/>
    </source>
</evidence>
<dbReference type="PANTHER" id="PTHR36558">
    <property type="entry name" value="GLR1098 PROTEIN"/>
    <property type="match status" value="1"/>
</dbReference>
<evidence type="ECO:0000259" key="1">
    <source>
        <dbReference type="Pfam" id="PF05685"/>
    </source>
</evidence>
<name>A0A317CI81_9GAMM</name>
<evidence type="ECO:0000313" key="2">
    <source>
        <dbReference type="EMBL" id="PWQ96020.1"/>
    </source>
</evidence>
<dbReference type="CDD" id="cd06260">
    <property type="entry name" value="DUF820-like"/>
    <property type="match status" value="1"/>
</dbReference>
<dbReference type="InterPro" id="IPR008538">
    <property type="entry name" value="Uma2"/>
</dbReference>
<dbReference type="AlphaFoldDB" id="A0A317CI81"/>
<dbReference type="RefSeq" id="WP_109838232.1">
    <property type="nucleotide sequence ID" value="NZ_QGKM01000040.1"/>
</dbReference>
<comment type="caution">
    <text evidence="2">The sequence shown here is derived from an EMBL/GenBank/DDBJ whole genome shotgun (WGS) entry which is preliminary data.</text>
</comment>
<dbReference type="OrthoDB" id="26750at2"/>
<reference evidence="2 3" key="1">
    <citation type="submission" date="2018-05" db="EMBL/GenBank/DDBJ databases">
        <title>Leucothrix arctica sp. nov., isolated from Arctic seawater.</title>
        <authorList>
            <person name="Choi A."/>
            <person name="Baek K."/>
        </authorList>
    </citation>
    <scope>NUCLEOTIDE SEQUENCE [LARGE SCALE GENOMIC DNA]</scope>
    <source>
        <strain evidence="2 3">JCM 18388</strain>
    </source>
</reference>
<sequence>MPPLANQLSYIDPTDYLTGERNSEVKHEYVQGKVYAMAGAALNHNRIVRNLSSLLWNQMQDQPCEPVTGDMLLKTAEDKYRYPDLMVVCEDDESTDDYVRENPTLIVEVLSASTRRVDKTDKHREYLELPSVQEYVLIEQDFVEIAVWRRSANWQVTYYYLDQDVTFESVGITLSVGDIYQRVDNVDMQAFIEQKAQESE</sequence>
<protein>
    <recommendedName>
        <fullName evidence="1">Putative restriction endonuclease domain-containing protein</fullName>
    </recommendedName>
</protein>
<feature type="domain" description="Putative restriction endonuclease" evidence="1">
    <location>
        <begin position="15"/>
        <end position="162"/>
    </location>
</feature>
<accession>A0A317CI81</accession>
<proteinExistence type="predicted"/>
<dbReference type="InterPro" id="IPR011335">
    <property type="entry name" value="Restrct_endonuc-II-like"/>
</dbReference>
<dbReference type="PANTHER" id="PTHR36558:SF1">
    <property type="entry name" value="RESTRICTION ENDONUCLEASE DOMAIN-CONTAINING PROTEIN-RELATED"/>
    <property type="match status" value="1"/>
</dbReference>
<dbReference type="Gene3D" id="3.90.1570.10">
    <property type="entry name" value="tt1808, chain A"/>
    <property type="match status" value="1"/>
</dbReference>
<keyword evidence="3" id="KW-1185">Reference proteome</keyword>
<dbReference type="EMBL" id="QGKM01000040">
    <property type="protein sequence ID" value="PWQ96020.1"/>
    <property type="molecule type" value="Genomic_DNA"/>
</dbReference>
<dbReference type="InterPro" id="IPR012296">
    <property type="entry name" value="Nuclease_put_TT1808"/>
</dbReference>
<dbReference type="SUPFAM" id="SSF52980">
    <property type="entry name" value="Restriction endonuclease-like"/>
    <property type="match status" value="1"/>
</dbReference>